<organism evidence="1 2">
    <name type="scientific">Acrobeloides nanus</name>
    <dbReference type="NCBI Taxonomy" id="290746"/>
    <lineage>
        <taxon>Eukaryota</taxon>
        <taxon>Metazoa</taxon>
        <taxon>Ecdysozoa</taxon>
        <taxon>Nematoda</taxon>
        <taxon>Chromadorea</taxon>
        <taxon>Rhabditida</taxon>
        <taxon>Tylenchina</taxon>
        <taxon>Cephalobomorpha</taxon>
        <taxon>Cephaloboidea</taxon>
        <taxon>Cephalobidae</taxon>
        <taxon>Acrobeloides</taxon>
    </lineage>
</organism>
<accession>A0A914E8I4</accession>
<dbReference type="WBParaSite" id="ACRNAN_scaffold629.g19711.t1">
    <property type="protein sequence ID" value="ACRNAN_scaffold629.g19711.t1"/>
    <property type="gene ID" value="ACRNAN_scaffold629.g19711"/>
</dbReference>
<keyword evidence="1" id="KW-1185">Reference proteome</keyword>
<proteinExistence type="predicted"/>
<dbReference type="InterPro" id="IPR012334">
    <property type="entry name" value="Pectin_lyas_fold"/>
</dbReference>
<name>A0A914E8I4_9BILA</name>
<sequence length="103" mass="11381">MNYTNTWRDVVGPQNDSATPHIKNININGIIAKRVEYVMLLKGLPESQIENVSFSNITIESKSKNYPQGVAVFEQCVDITGICDESSVGPYCPKCLLSSISRT</sequence>
<protein>
    <submittedName>
        <fullName evidence="2">Polygalacturonase</fullName>
    </submittedName>
</protein>
<evidence type="ECO:0000313" key="1">
    <source>
        <dbReference type="Proteomes" id="UP000887540"/>
    </source>
</evidence>
<dbReference type="Proteomes" id="UP000887540">
    <property type="component" value="Unplaced"/>
</dbReference>
<dbReference type="Gene3D" id="2.160.20.10">
    <property type="entry name" value="Single-stranded right-handed beta-helix, Pectin lyase-like"/>
    <property type="match status" value="1"/>
</dbReference>
<reference evidence="2" key="1">
    <citation type="submission" date="2022-11" db="UniProtKB">
        <authorList>
            <consortium name="WormBaseParasite"/>
        </authorList>
    </citation>
    <scope>IDENTIFICATION</scope>
</reference>
<dbReference type="SUPFAM" id="SSF51126">
    <property type="entry name" value="Pectin lyase-like"/>
    <property type="match status" value="1"/>
</dbReference>
<dbReference type="InterPro" id="IPR011050">
    <property type="entry name" value="Pectin_lyase_fold/virulence"/>
</dbReference>
<dbReference type="AlphaFoldDB" id="A0A914E8I4"/>
<evidence type="ECO:0000313" key="2">
    <source>
        <dbReference type="WBParaSite" id="ACRNAN_scaffold629.g19711.t1"/>
    </source>
</evidence>